<protein>
    <submittedName>
        <fullName evidence="1">Uncharacterized protein</fullName>
    </submittedName>
</protein>
<organism evidence="1 2">
    <name type="scientific">Desmospora activa DSM 45169</name>
    <dbReference type="NCBI Taxonomy" id="1121389"/>
    <lineage>
        <taxon>Bacteria</taxon>
        <taxon>Bacillati</taxon>
        <taxon>Bacillota</taxon>
        <taxon>Bacilli</taxon>
        <taxon>Bacillales</taxon>
        <taxon>Thermoactinomycetaceae</taxon>
        <taxon>Desmospora</taxon>
    </lineage>
</organism>
<dbReference type="EMBL" id="PZZP01000001">
    <property type="protein sequence ID" value="PTM57551.1"/>
    <property type="molecule type" value="Genomic_DNA"/>
</dbReference>
<reference evidence="1 2" key="1">
    <citation type="submission" date="2018-04" db="EMBL/GenBank/DDBJ databases">
        <title>Genomic Encyclopedia of Archaeal and Bacterial Type Strains, Phase II (KMG-II): from individual species to whole genera.</title>
        <authorList>
            <person name="Goeker M."/>
        </authorList>
    </citation>
    <scope>NUCLEOTIDE SEQUENCE [LARGE SCALE GENOMIC DNA]</scope>
    <source>
        <strain evidence="1 2">DSM 45169</strain>
    </source>
</reference>
<accession>A0A2T4Z6Q1</accession>
<evidence type="ECO:0000313" key="2">
    <source>
        <dbReference type="Proteomes" id="UP000241639"/>
    </source>
</evidence>
<sequence>MLIRKEVKPYARLAFLALQPFLAGFSGLWTSVPDLLAAPETQEVRYPRQRGPDSQLLIHS</sequence>
<keyword evidence="2" id="KW-1185">Reference proteome</keyword>
<dbReference type="RefSeq" id="WP_107724445.1">
    <property type="nucleotide sequence ID" value="NZ_PZZP01000001.1"/>
</dbReference>
<proteinExistence type="predicted"/>
<comment type="caution">
    <text evidence="1">The sequence shown here is derived from an EMBL/GenBank/DDBJ whole genome shotgun (WGS) entry which is preliminary data.</text>
</comment>
<dbReference type="Proteomes" id="UP000241639">
    <property type="component" value="Unassembled WGS sequence"/>
</dbReference>
<gene>
    <name evidence="1" type="ORF">C8J48_0100</name>
</gene>
<evidence type="ECO:0000313" key="1">
    <source>
        <dbReference type="EMBL" id="PTM57551.1"/>
    </source>
</evidence>
<name>A0A2T4Z6Q1_9BACL</name>
<dbReference type="AlphaFoldDB" id="A0A2T4Z6Q1"/>